<dbReference type="STRING" id="401053.AciPR4_2794"/>
<keyword evidence="6" id="KW-1185">Reference proteome</keyword>
<dbReference type="GO" id="GO:0009097">
    <property type="term" value="P:isoleucine biosynthetic process"/>
    <property type="evidence" value="ECO:0007669"/>
    <property type="project" value="TreeGrafter"/>
</dbReference>
<feature type="domain" description="Tryptophan synthase beta chain-like PALP" evidence="4">
    <location>
        <begin position="28"/>
        <end position="316"/>
    </location>
</feature>
<comment type="cofactor">
    <cofactor evidence="1">
        <name>pyridoxal 5'-phosphate</name>
        <dbReference type="ChEBI" id="CHEBI:597326"/>
    </cofactor>
</comment>
<reference evidence="5 6" key="1">
    <citation type="journal article" date="2012" name="Stand. Genomic Sci.">
        <title>Complete genome sequence of Terriglobus saanensis type strain SP1PR4(T), an Acidobacteria from tundra soil.</title>
        <authorList>
            <person name="Rawat S.R."/>
            <person name="Mannisto M.K."/>
            <person name="Starovoytov V."/>
            <person name="Goodwin L."/>
            <person name="Nolan M."/>
            <person name="Hauser L."/>
            <person name="Land M."/>
            <person name="Davenport K.W."/>
            <person name="Woyke T."/>
            <person name="Haggblom M.M."/>
        </authorList>
    </citation>
    <scope>NUCLEOTIDE SEQUENCE</scope>
    <source>
        <strain evidence="6">ATCC BAA-1853 / DSM 23119 / SP1PR4</strain>
    </source>
</reference>
<name>E8V3F4_TERSS</name>
<gene>
    <name evidence="5" type="ordered locus">AciPR4_2794</name>
</gene>
<evidence type="ECO:0000259" key="4">
    <source>
        <dbReference type="Pfam" id="PF00291"/>
    </source>
</evidence>
<organism evidence="5 6">
    <name type="scientific">Terriglobus saanensis (strain ATCC BAA-1853 / DSM 23119 / SP1PR4)</name>
    <dbReference type="NCBI Taxonomy" id="401053"/>
    <lineage>
        <taxon>Bacteria</taxon>
        <taxon>Pseudomonadati</taxon>
        <taxon>Acidobacteriota</taxon>
        <taxon>Terriglobia</taxon>
        <taxon>Terriglobales</taxon>
        <taxon>Acidobacteriaceae</taxon>
        <taxon>Terriglobus</taxon>
    </lineage>
</organism>
<dbReference type="Gene3D" id="3.40.50.1100">
    <property type="match status" value="2"/>
</dbReference>
<dbReference type="EMBL" id="CP002467">
    <property type="protein sequence ID" value="ADV83567.1"/>
    <property type="molecule type" value="Genomic_DNA"/>
</dbReference>
<keyword evidence="3" id="KW-0456">Lyase</keyword>
<dbReference type="SUPFAM" id="SSF53686">
    <property type="entry name" value="Tryptophan synthase beta subunit-like PLP-dependent enzymes"/>
    <property type="match status" value="1"/>
</dbReference>
<dbReference type="InterPro" id="IPR001926">
    <property type="entry name" value="TrpB-like_PALP"/>
</dbReference>
<dbReference type="NCBIfam" id="NF005292">
    <property type="entry name" value="PRK06815.1"/>
    <property type="match status" value="1"/>
</dbReference>
<proteinExistence type="predicted"/>
<evidence type="ECO:0000256" key="2">
    <source>
        <dbReference type="ARBA" id="ARBA00022898"/>
    </source>
</evidence>
<dbReference type="PROSITE" id="PS00165">
    <property type="entry name" value="DEHYDRATASE_SER_THR"/>
    <property type="match status" value="1"/>
</dbReference>
<evidence type="ECO:0000256" key="3">
    <source>
        <dbReference type="ARBA" id="ARBA00023239"/>
    </source>
</evidence>
<dbReference type="InterPro" id="IPR050147">
    <property type="entry name" value="Ser/Thr_Dehydratase"/>
</dbReference>
<keyword evidence="2" id="KW-0663">Pyridoxal phosphate</keyword>
<dbReference type="HOGENOM" id="CLU_021152_4_2_0"/>
<evidence type="ECO:0000313" key="6">
    <source>
        <dbReference type="Proteomes" id="UP000006844"/>
    </source>
</evidence>
<dbReference type="eggNOG" id="COG1171">
    <property type="taxonomic scope" value="Bacteria"/>
</dbReference>
<dbReference type="InterPro" id="IPR000634">
    <property type="entry name" value="Ser/Thr_deHydtase_PyrdxlP-BS"/>
</dbReference>
<evidence type="ECO:0000313" key="5">
    <source>
        <dbReference type="EMBL" id="ADV83567.1"/>
    </source>
</evidence>
<dbReference type="GO" id="GO:0006567">
    <property type="term" value="P:L-threonine catabolic process"/>
    <property type="evidence" value="ECO:0007669"/>
    <property type="project" value="TreeGrafter"/>
</dbReference>
<dbReference type="Proteomes" id="UP000006844">
    <property type="component" value="Chromosome"/>
</dbReference>
<dbReference type="OrthoDB" id="9811476at2"/>
<dbReference type="CDD" id="cd01562">
    <property type="entry name" value="Thr-dehyd"/>
    <property type="match status" value="1"/>
</dbReference>
<dbReference type="GO" id="GO:0003941">
    <property type="term" value="F:L-serine ammonia-lyase activity"/>
    <property type="evidence" value="ECO:0007669"/>
    <property type="project" value="TreeGrafter"/>
</dbReference>
<dbReference type="InterPro" id="IPR036052">
    <property type="entry name" value="TrpB-like_PALP_sf"/>
</dbReference>
<dbReference type="GO" id="GO:0006565">
    <property type="term" value="P:L-serine catabolic process"/>
    <property type="evidence" value="ECO:0007669"/>
    <property type="project" value="TreeGrafter"/>
</dbReference>
<dbReference type="PANTHER" id="PTHR48078:SF6">
    <property type="entry name" value="L-THREONINE DEHYDRATASE CATABOLIC TDCB"/>
    <property type="match status" value="1"/>
</dbReference>
<dbReference type="KEGG" id="tsa:AciPR4_2794"/>
<dbReference type="Pfam" id="PF00291">
    <property type="entry name" value="PALP"/>
    <property type="match status" value="1"/>
</dbReference>
<accession>E8V3F4</accession>
<protein>
    <submittedName>
        <fullName evidence="5">Pyridoxal-5'-phosphate-dependent protein beta subunit</fullName>
    </submittedName>
</protein>
<evidence type="ECO:0000256" key="1">
    <source>
        <dbReference type="ARBA" id="ARBA00001933"/>
    </source>
</evidence>
<dbReference type="RefSeq" id="WP_013569300.1">
    <property type="nucleotide sequence ID" value="NC_014963.1"/>
</dbReference>
<sequence>MATVDPTLDLGRESRGLRVVEAYNRIKDSVVRTEIEDISNLFSGSNAKVFAKLENLQETGSFKLRGATNRILCLTDDERVKGVTTASNGNHGLGIASAAKQAGVSAEVFVSMPVGPEKTTRIEGYGTRIRRVGAGPLDAELAAREHASESGRIFISPYNNWDVLAGQGTVAVELLEQIPDLDAVFVTVGGGGLIGGIGSYLKYASPRTEVVGCWPEGSRVLYESLKAGHILSMEEKDTLSESTTGGVEEGSITFEVARSVVDSMVLVTEEEILNAMRLAYREKNWIIEGAAAVALAAFIKTVENYAGKTVAIVICGGNLSARARKAI</sequence>
<dbReference type="AlphaFoldDB" id="E8V3F4"/>
<dbReference type="PANTHER" id="PTHR48078">
    <property type="entry name" value="THREONINE DEHYDRATASE, MITOCHONDRIAL-RELATED"/>
    <property type="match status" value="1"/>
</dbReference>
<dbReference type="GO" id="GO:0030170">
    <property type="term" value="F:pyridoxal phosphate binding"/>
    <property type="evidence" value="ECO:0007669"/>
    <property type="project" value="InterPro"/>
</dbReference>
<dbReference type="GO" id="GO:0004794">
    <property type="term" value="F:threonine deaminase activity"/>
    <property type="evidence" value="ECO:0007669"/>
    <property type="project" value="TreeGrafter"/>
</dbReference>